<reference evidence="1 2" key="1">
    <citation type="journal article" date="2014" name="Genome Announc.">
        <title>Genome Sequence of Youngiibacter fragilis, the Type Strain of the Genus Youngiibacter.</title>
        <authorList>
            <person name="Wawrik C.B."/>
            <person name="Callaghan A.V."/>
            <person name="Stamps B.W."/>
            <person name="Wawrik B."/>
        </authorList>
    </citation>
    <scope>NUCLEOTIDE SEQUENCE [LARGE SCALE GENOMIC DNA]</scope>
    <source>
        <strain evidence="1 2">232.1</strain>
    </source>
</reference>
<dbReference type="AlphaFoldDB" id="V7I5S1"/>
<proteinExistence type="predicted"/>
<dbReference type="eggNOG" id="ENOG5031Z3H">
    <property type="taxonomic scope" value="Bacteria"/>
</dbReference>
<sequence length="174" mass="19772">MGSAIKLYTRGSWSHASIALDENLEELYSFSRKYTWNPFIGTFMEEDIEGGVFAVKTETQCMVLKVSVTDEQYASAEDIISRFKANRQAYGYSVLGLIYFMLGRPRYSNSKYTCAGFVTHVIEGAQVAEFEKHGSLVQPDDFMHLDAEVVYEGLIRDYRRSLTWTVGRMAANVI</sequence>
<dbReference type="Gene3D" id="3.90.1720.10">
    <property type="entry name" value="endopeptidase domain like (from Nostoc punctiforme)"/>
    <property type="match status" value="1"/>
</dbReference>
<dbReference type="STRING" id="994573.T472_0212365"/>
<comment type="caution">
    <text evidence="1">The sequence shown here is derived from an EMBL/GenBank/DDBJ whole genome shotgun (WGS) entry which is preliminary data.</text>
</comment>
<evidence type="ECO:0000313" key="1">
    <source>
        <dbReference type="EMBL" id="ETA80347.1"/>
    </source>
</evidence>
<gene>
    <name evidence="1" type="ORF">T472_0212365</name>
</gene>
<dbReference type="Proteomes" id="UP000017747">
    <property type="component" value="Unassembled WGS sequence"/>
</dbReference>
<protein>
    <submittedName>
        <fullName evidence="1">Uncharacterized protein</fullName>
    </submittedName>
</protein>
<dbReference type="EMBL" id="AXUN02000183">
    <property type="protein sequence ID" value="ETA80347.1"/>
    <property type="molecule type" value="Genomic_DNA"/>
</dbReference>
<organism evidence="1 2">
    <name type="scientific">Youngiibacter fragilis 232.1</name>
    <dbReference type="NCBI Taxonomy" id="994573"/>
    <lineage>
        <taxon>Bacteria</taxon>
        <taxon>Bacillati</taxon>
        <taxon>Bacillota</taxon>
        <taxon>Clostridia</taxon>
        <taxon>Eubacteriales</taxon>
        <taxon>Clostridiaceae</taxon>
        <taxon>Youngiibacter</taxon>
    </lineage>
</organism>
<keyword evidence="2" id="KW-1185">Reference proteome</keyword>
<accession>V7I5S1</accession>
<name>V7I5S1_9CLOT</name>
<dbReference type="RefSeq" id="WP_023863612.1">
    <property type="nucleotide sequence ID" value="NZ_AXUN02000183.1"/>
</dbReference>
<evidence type="ECO:0000313" key="2">
    <source>
        <dbReference type="Proteomes" id="UP000017747"/>
    </source>
</evidence>